<organism evidence="3 4">
    <name type="scientific">Pseudomonas eucalypticola</name>
    <dbReference type="NCBI Taxonomy" id="2599595"/>
    <lineage>
        <taxon>Bacteria</taxon>
        <taxon>Pseudomonadati</taxon>
        <taxon>Pseudomonadota</taxon>
        <taxon>Gammaproteobacteria</taxon>
        <taxon>Pseudomonadales</taxon>
        <taxon>Pseudomonadaceae</taxon>
        <taxon>Pseudomonas</taxon>
    </lineage>
</organism>
<reference evidence="3 4" key="1">
    <citation type="submission" date="2020-06" db="EMBL/GenBank/DDBJ databases">
        <title>Pseudomonas eucalypticola sp. nov., an endophyte of Eucalyptus dunnii leaves with biocontrol ability of eucalyptus leaf blight.</title>
        <authorList>
            <person name="Liu Y."/>
            <person name="Song Z."/>
            <person name="Zeng H."/>
            <person name="Lu M."/>
            <person name="Wang X."/>
            <person name="Lian X."/>
            <person name="Zhang Q."/>
        </authorList>
    </citation>
    <scope>NUCLEOTIDE SEQUENCE [LARGE SCALE GENOMIC DNA]</scope>
    <source>
        <strain evidence="3 4">NP-1</strain>
    </source>
</reference>
<dbReference type="PANTHER" id="PTHR37944">
    <property type="entry name" value="PORIN B"/>
    <property type="match status" value="1"/>
</dbReference>
<evidence type="ECO:0000256" key="1">
    <source>
        <dbReference type="ARBA" id="ARBA00008769"/>
    </source>
</evidence>
<dbReference type="InterPro" id="IPR038673">
    <property type="entry name" value="OprB_sf"/>
</dbReference>
<keyword evidence="4" id="KW-1185">Reference proteome</keyword>
<dbReference type="GO" id="GO:0015288">
    <property type="term" value="F:porin activity"/>
    <property type="evidence" value="ECO:0007669"/>
    <property type="project" value="InterPro"/>
</dbReference>
<dbReference type="Pfam" id="PF04966">
    <property type="entry name" value="OprB"/>
    <property type="match status" value="1"/>
</dbReference>
<dbReference type="Proteomes" id="UP000509568">
    <property type="component" value="Chromosome"/>
</dbReference>
<dbReference type="PANTHER" id="PTHR37944:SF1">
    <property type="entry name" value="PORIN B"/>
    <property type="match status" value="1"/>
</dbReference>
<accession>A0A7D5H7I5</accession>
<dbReference type="GO" id="GO:0016020">
    <property type="term" value="C:membrane"/>
    <property type="evidence" value="ECO:0007669"/>
    <property type="project" value="InterPro"/>
</dbReference>
<dbReference type="KEGG" id="pez:HWQ56_13550"/>
<evidence type="ECO:0000256" key="2">
    <source>
        <dbReference type="RuleBase" id="RU363072"/>
    </source>
</evidence>
<dbReference type="GO" id="GO:0008643">
    <property type="term" value="P:carbohydrate transport"/>
    <property type="evidence" value="ECO:0007669"/>
    <property type="project" value="InterPro"/>
</dbReference>
<dbReference type="AlphaFoldDB" id="A0A7D5H7I5"/>
<proteinExistence type="inferred from homology"/>
<dbReference type="InterPro" id="IPR007049">
    <property type="entry name" value="Carb-sel_porin_OprB"/>
</dbReference>
<dbReference type="Gene3D" id="2.40.160.180">
    <property type="entry name" value="Carbohydrate-selective porin OprB"/>
    <property type="match status" value="1"/>
</dbReference>
<feature type="signal peptide" evidence="2">
    <location>
        <begin position="1"/>
        <end position="30"/>
    </location>
</feature>
<keyword evidence="2" id="KW-0732">Signal</keyword>
<sequence length="423" mass="46581">MNLQPGVRAPGVRLTCLSALLLALATPAGADDAVRLNLQLWNLSVKNLGTGPQPYHYANSGDVFAGADFDLARLAGMAGASVSLQYVFFPWMQGAGQPAEAHWQGKAGSYFAGAPMHNDIDSGYLARLTWNQRLLQNRLELVAGRSNARQHFYLANCDNVVTCNDPLLDNSTGVLPYPYGSWALYARYRFEQGRYLHAGVFESNPQHYLARSKGLDWDPGDASGVSALAGVGVERGFDQVPLAYHYELNGFFNSGQQIDPLDGHLRRGSSGALFKFRQTLARDGDSGEPRRGWQWFGSGSWSADDMQPFEYFAEVGLTRLGPWGRPEDRLNLKVSYLRLGERQARWQEKARLAATGQDSHTRRGVARVELNTHWQVTPDLALEPGVQYIINPDNFYDPQAELSSNGAVVAVQVIYDLGSALGL</sequence>
<evidence type="ECO:0000313" key="4">
    <source>
        <dbReference type="Proteomes" id="UP000509568"/>
    </source>
</evidence>
<gene>
    <name evidence="3" type="ORF">HWQ56_13550</name>
</gene>
<dbReference type="InterPro" id="IPR052932">
    <property type="entry name" value="OprB_Porin"/>
</dbReference>
<evidence type="ECO:0000313" key="3">
    <source>
        <dbReference type="EMBL" id="QKZ07682.1"/>
    </source>
</evidence>
<name>A0A7D5H7I5_9PSED</name>
<dbReference type="EMBL" id="CP056030">
    <property type="protein sequence ID" value="QKZ07682.1"/>
    <property type="molecule type" value="Genomic_DNA"/>
</dbReference>
<feature type="chain" id="PRO_5029038931" evidence="2">
    <location>
        <begin position="31"/>
        <end position="423"/>
    </location>
</feature>
<protein>
    <submittedName>
        <fullName evidence="3">Carbohydrate porin</fullName>
    </submittedName>
</protein>
<comment type="similarity">
    <text evidence="1 2">Belongs to the OprB family.</text>
</comment>